<dbReference type="InterPro" id="IPR043749">
    <property type="entry name" value="DUF5694"/>
</dbReference>
<gene>
    <name evidence="1" type="ORF">SDC9_181506</name>
</gene>
<evidence type="ECO:0000313" key="1">
    <source>
        <dbReference type="EMBL" id="MPN34014.1"/>
    </source>
</evidence>
<proteinExistence type="predicted"/>
<dbReference type="Pfam" id="PF18950">
    <property type="entry name" value="DUF5694"/>
    <property type="match status" value="1"/>
</dbReference>
<reference evidence="1" key="1">
    <citation type="submission" date="2019-08" db="EMBL/GenBank/DDBJ databases">
        <authorList>
            <person name="Kucharzyk K."/>
            <person name="Murdoch R.W."/>
            <person name="Higgins S."/>
            <person name="Loffler F."/>
        </authorList>
    </citation>
    <scope>NUCLEOTIDE SEQUENCE</scope>
</reference>
<sequence>MKLVEALARFKPSKIAVELSKEKEAEINKAYSIYCNGDAMENPVVDESSEVFQVAFRLGKMLNHKQVYPLDYSVGLPAEEMLMYAESNDKHFFDNFMGKVKAAGEQMNTIINNNEVIDVFRYLNSHEKFNNDHSDLYLSPVQIGAGDNYCGSKTLVEWYRRNIYIFSNLQAIAKEDDRVLVIYGADHCKILRDLVNDYNEYQLVDALDYL</sequence>
<dbReference type="AlphaFoldDB" id="A0A645HD40"/>
<comment type="caution">
    <text evidence="1">The sequence shown here is derived from an EMBL/GenBank/DDBJ whole genome shotgun (WGS) entry which is preliminary data.</text>
</comment>
<name>A0A645HD40_9ZZZZ</name>
<organism evidence="1">
    <name type="scientific">bioreactor metagenome</name>
    <dbReference type="NCBI Taxonomy" id="1076179"/>
    <lineage>
        <taxon>unclassified sequences</taxon>
        <taxon>metagenomes</taxon>
        <taxon>ecological metagenomes</taxon>
    </lineage>
</organism>
<dbReference type="EMBL" id="VSSQ01086837">
    <property type="protein sequence ID" value="MPN34014.1"/>
    <property type="molecule type" value="Genomic_DNA"/>
</dbReference>
<accession>A0A645HD40</accession>
<protein>
    <submittedName>
        <fullName evidence="1">Uncharacterized protein</fullName>
    </submittedName>
</protein>